<proteinExistence type="predicted"/>
<evidence type="ECO:0000256" key="5">
    <source>
        <dbReference type="PROSITE-ProRule" id="PRU00169"/>
    </source>
</evidence>
<reference evidence="8" key="1">
    <citation type="submission" date="2020-10" db="EMBL/GenBank/DDBJ databases">
        <authorList>
            <person name="Castelo-Branco R."/>
            <person name="Eusebio N."/>
            <person name="Adriana R."/>
            <person name="Vieira A."/>
            <person name="Brugerolle De Fraissinette N."/>
            <person name="Rezende De Castro R."/>
            <person name="Schneider M.P."/>
            <person name="Vasconcelos V."/>
            <person name="Leao P.N."/>
        </authorList>
    </citation>
    <scope>NUCLEOTIDE SEQUENCE</scope>
    <source>
        <strain evidence="8">LEGE 06105</strain>
    </source>
</reference>
<dbReference type="RefSeq" id="WP_193919563.1">
    <property type="nucleotide sequence ID" value="NZ_JADEWL010000024.1"/>
</dbReference>
<dbReference type="PANTHER" id="PTHR48111:SF4">
    <property type="entry name" value="DNA-BINDING DUAL TRANSCRIPTIONAL REGULATOR OMPR"/>
    <property type="match status" value="1"/>
</dbReference>
<dbReference type="EMBL" id="JADEWL010000024">
    <property type="protein sequence ID" value="MBE9213046.1"/>
    <property type="molecule type" value="Genomic_DNA"/>
</dbReference>
<comment type="caution">
    <text evidence="8">The sequence shown here is derived from an EMBL/GenBank/DDBJ whole genome shotgun (WGS) entry which is preliminary data.</text>
</comment>
<dbReference type="Gene3D" id="1.10.10.60">
    <property type="entry name" value="Homeodomain-like"/>
    <property type="match status" value="2"/>
</dbReference>
<accession>A0A8J7JZY5</accession>
<evidence type="ECO:0000256" key="1">
    <source>
        <dbReference type="ARBA" id="ARBA00022553"/>
    </source>
</evidence>
<dbReference type="PROSITE" id="PS00041">
    <property type="entry name" value="HTH_ARAC_FAMILY_1"/>
    <property type="match status" value="1"/>
</dbReference>
<dbReference type="SMART" id="SM00448">
    <property type="entry name" value="REC"/>
    <property type="match status" value="1"/>
</dbReference>
<keyword evidence="1 5" id="KW-0597">Phosphoprotein</keyword>
<evidence type="ECO:0000313" key="9">
    <source>
        <dbReference type="Proteomes" id="UP000620559"/>
    </source>
</evidence>
<keyword evidence="3" id="KW-0238">DNA-binding</keyword>
<dbReference type="Pfam" id="PF12833">
    <property type="entry name" value="HTH_18"/>
    <property type="match status" value="1"/>
</dbReference>
<sequence length="274" mass="31305">MDVISKKILVIEDDTRTRNMYLDGLETEGFEMISAKNGTAGIREALFHLPDLIICDILMPDMDGYTVLEKLRQNPLTSIIPFIFLTGRGSKEDFRRGMECGADDYLTKPATLEQLLRAIAIRLERKQTLFSYCYSKYNNISPSRLNETAASDEEQSIFPVVPQLKEVFDFIEANYHKGITLSDVADAVGYSAAYLTNRVAKITGETVNCWIVKRRMAAARSLLKNTSQNIEEIATTVGYQNACHFSRQFRQHHDIPPQSWRKKHQLIERYPVEV</sequence>
<evidence type="ECO:0000256" key="4">
    <source>
        <dbReference type="ARBA" id="ARBA00023163"/>
    </source>
</evidence>
<feature type="domain" description="Response regulatory" evidence="7">
    <location>
        <begin position="7"/>
        <end position="123"/>
    </location>
</feature>
<dbReference type="InterPro" id="IPR001789">
    <property type="entry name" value="Sig_transdc_resp-reg_receiver"/>
</dbReference>
<dbReference type="GO" id="GO:0000156">
    <property type="term" value="F:phosphorelay response regulator activity"/>
    <property type="evidence" value="ECO:0007669"/>
    <property type="project" value="TreeGrafter"/>
</dbReference>
<evidence type="ECO:0000313" key="8">
    <source>
        <dbReference type="EMBL" id="MBE9213046.1"/>
    </source>
</evidence>
<dbReference type="Proteomes" id="UP000620559">
    <property type="component" value="Unassembled WGS sequence"/>
</dbReference>
<dbReference type="GO" id="GO:0000976">
    <property type="term" value="F:transcription cis-regulatory region binding"/>
    <property type="evidence" value="ECO:0007669"/>
    <property type="project" value="TreeGrafter"/>
</dbReference>
<dbReference type="GO" id="GO:0003700">
    <property type="term" value="F:DNA-binding transcription factor activity"/>
    <property type="evidence" value="ECO:0007669"/>
    <property type="project" value="InterPro"/>
</dbReference>
<dbReference type="PANTHER" id="PTHR48111">
    <property type="entry name" value="REGULATOR OF RPOS"/>
    <property type="match status" value="1"/>
</dbReference>
<evidence type="ECO:0000259" key="7">
    <source>
        <dbReference type="PROSITE" id="PS50110"/>
    </source>
</evidence>
<feature type="domain" description="HTH araC/xylS-type" evidence="6">
    <location>
        <begin position="165"/>
        <end position="263"/>
    </location>
</feature>
<dbReference type="CDD" id="cd17574">
    <property type="entry name" value="REC_OmpR"/>
    <property type="match status" value="1"/>
</dbReference>
<dbReference type="InterPro" id="IPR009057">
    <property type="entry name" value="Homeodomain-like_sf"/>
</dbReference>
<dbReference type="SUPFAM" id="SSF46689">
    <property type="entry name" value="Homeodomain-like"/>
    <property type="match status" value="2"/>
</dbReference>
<dbReference type="AlphaFoldDB" id="A0A8J7JZY5"/>
<feature type="modified residue" description="4-aspartylphosphate" evidence="5">
    <location>
        <position position="56"/>
    </location>
</feature>
<dbReference type="Pfam" id="PF00072">
    <property type="entry name" value="Response_reg"/>
    <property type="match status" value="1"/>
</dbReference>
<evidence type="ECO:0000256" key="2">
    <source>
        <dbReference type="ARBA" id="ARBA00023015"/>
    </source>
</evidence>
<dbReference type="Gene3D" id="3.40.50.2300">
    <property type="match status" value="1"/>
</dbReference>
<dbReference type="SUPFAM" id="SSF52172">
    <property type="entry name" value="CheY-like"/>
    <property type="match status" value="1"/>
</dbReference>
<keyword evidence="9" id="KW-1185">Reference proteome</keyword>
<evidence type="ECO:0000259" key="6">
    <source>
        <dbReference type="PROSITE" id="PS01124"/>
    </source>
</evidence>
<name>A0A8J7JZY5_9CYAN</name>
<dbReference type="InterPro" id="IPR039420">
    <property type="entry name" value="WalR-like"/>
</dbReference>
<dbReference type="InterPro" id="IPR018062">
    <property type="entry name" value="HTH_AraC-typ_CS"/>
</dbReference>
<dbReference type="GO" id="GO:0032993">
    <property type="term" value="C:protein-DNA complex"/>
    <property type="evidence" value="ECO:0007669"/>
    <property type="project" value="TreeGrafter"/>
</dbReference>
<protein>
    <submittedName>
        <fullName evidence="8">Response regulator</fullName>
    </submittedName>
</protein>
<keyword evidence="4" id="KW-0804">Transcription</keyword>
<gene>
    <name evidence="8" type="ORF">IQ247_10230</name>
</gene>
<dbReference type="SMART" id="SM00342">
    <property type="entry name" value="HTH_ARAC"/>
    <property type="match status" value="1"/>
</dbReference>
<evidence type="ECO:0000256" key="3">
    <source>
        <dbReference type="ARBA" id="ARBA00023125"/>
    </source>
</evidence>
<keyword evidence="2" id="KW-0805">Transcription regulation</keyword>
<dbReference type="PROSITE" id="PS01124">
    <property type="entry name" value="HTH_ARAC_FAMILY_2"/>
    <property type="match status" value="1"/>
</dbReference>
<dbReference type="GO" id="GO:0005829">
    <property type="term" value="C:cytosol"/>
    <property type="evidence" value="ECO:0007669"/>
    <property type="project" value="TreeGrafter"/>
</dbReference>
<organism evidence="8 9">
    <name type="scientific">Plectonema cf. radiosum LEGE 06105</name>
    <dbReference type="NCBI Taxonomy" id="945769"/>
    <lineage>
        <taxon>Bacteria</taxon>
        <taxon>Bacillati</taxon>
        <taxon>Cyanobacteriota</taxon>
        <taxon>Cyanophyceae</taxon>
        <taxon>Oscillatoriophycideae</taxon>
        <taxon>Oscillatoriales</taxon>
        <taxon>Microcoleaceae</taxon>
        <taxon>Plectonema</taxon>
    </lineage>
</organism>
<dbReference type="PROSITE" id="PS50110">
    <property type="entry name" value="RESPONSE_REGULATORY"/>
    <property type="match status" value="1"/>
</dbReference>
<dbReference type="InterPro" id="IPR011006">
    <property type="entry name" value="CheY-like_superfamily"/>
</dbReference>
<dbReference type="InterPro" id="IPR018060">
    <property type="entry name" value="HTH_AraC"/>
</dbReference>